<evidence type="ECO:0000313" key="2">
    <source>
        <dbReference type="EMBL" id="JAP48440.1"/>
    </source>
</evidence>
<sequence>RKPKTLDISVSNSDTPHCILKYERRQKSATLQLPNKIPKFGDEHRTFIELLQIHFSRRIIGMPATAVGPVRFRELSTTEGYETKNVTKKSSHNARDWPGLPWSVPVKDQAESRRPSAKKSTPETPHGKNFTGTCRIP</sequence>
<evidence type="ECO:0000256" key="1">
    <source>
        <dbReference type="SAM" id="MobiDB-lite"/>
    </source>
</evidence>
<proteinExistence type="predicted"/>
<dbReference type="EMBL" id="GEEE01014785">
    <property type="protein sequence ID" value="JAP48440.1"/>
    <property type="molecule type" value="Transcribed_RNA"/>
</dbReference>
<name>A0A0X3PAV3_SCHSO</name>
<feature type="non-terminal residue" evidence="2">
    <location>
        <position position="1"/>
    </location>
</feature>
<protein>
    <submittedName>
        <fullName evidence="2">Phosphatidylinositol-glycan biosynthesis class F protein</fullName>
    </submittedName>
</protein>
<feature type="region of interest" description="Disordered" evidence="1">
    <location>
        <begin position="79"/>
        <end position="137"/>
    </location>
</feature>
<gene>
    <name evidence="2" type="primary">PIGF</name>
    <name evidence="2" type="ORF">TR96591</name>
</gene>
<organism evidence="2">
    <name type="scientific">Schistocephalus solidus</name>
    <name type="common">Tapeworm</name>
    <dbReference type="NCBI Taxonomy" id="70667"/>
    <lineage>
        <taxon>Eukaryota</taxon>
        <taxon>Metazoa</taxon>
        <taxon>Spiralia</taxon>
        <taxon>Lophotrochozoa</taxon>
        <taxon>Platyhelminthes</taxon>
        <taxon>Cestoda</taxon>
        <taxon>Eucestoda</taxon>
        <taxon>Diphyllobothriidea</taxon>
        <taxon>Diphyllobothriidae</taxon>
        <taxon>Schistocephalus</taxon>
    </lineage>
</organism>
<reference evidence="2" key="1">
    <citation type="submission" date="2016-01" db="EMBL/GenBank/DDBJ databases">
        <title>Reference transcriptome for the parasite Schistocephalus solidus: insights into the molecular evolution of parasitism.</title>
        <authorList>
            <person name="Hebert F.O."/>
            <person name="Grambauer S."/>
            <person name="Barber I."/>
            <person name="Landry C.R."/>
            <person name="Aubin-Horth N."/>
        </authorList>
    </citation>
    <scope>NUCLEOTIDE SEQUENCE</scope>
</reference>
<accession>A0A0X3PAV3</accession>
<dbReference type="AlphaFoldDB" id="A0A0X3PAV3"/>